<gene>
    <name evidence="9" type="ORF">SCD92_12530</name>
</gene>
<reference evidence="9 10" key="1">
    <citation type="submission" date="2023-11" db="EMBL/GenBank/DDBJ databases">
        <title>Gilvimarinus fulvus sp. nov., isolated from the surface of Kelp.</title>
        <authorList>
            <person name="Sun Y.Y."/>
            <person name="Gong Y."/>
            <person name="Du Z.J."/>
        </authorList>
    </citation>
    <scope>NUCLEOTIDE SEQUENCE [LARGE SCALE GENOMIC DNA]</scope>
    <source>
        <strain evidence="9 10">SDUM040013</strain>
    </source>
</reference>
<dbReference type="Pfam" id="PF07690">
    <property type="entry name" value="MFS_1"/>
    <property type="match status" value="2"/>
</dbReference>
<feature type="transmembrane region" description="Helical" evidence="7">
    <location>
        <begin position="359"/>
        <end position="380"/>
    </location>
</feature>
<feature type="transmembrane region" description="Helical" evidence="7">
    <location>
        <begin position="175"/>
        <end position="193"/>
    </location>
</feature>
<evidence type="ECO:0000313" key="9">
    <source>
        <dbReference type="EMBL" id="MDX6850191.1"/>
    </source>
</evidence>
<feature type="transmembrane region" description="Helical" evidence="7">
    <location>
        <begin position="221"/>
        <end position="242"/>
    </location>
</feature>
<feature type="transmembrane region" description="Helical" evidence="7">
    <location>
        <begin position="254"/>
        <end position="271"/>
    </location>
</feature>
<name>A0ABU4S110_9GAMM</name>
<evidence type="ECO:0000256" key="2">
    <source>
        <dbReference type="ARBA" id="ARBA00008432"/>
    </source>
</evidence>
<dbReference type="Gene3D" id="1.20.1250.20">
    <property type="entry name" value="MFS general substrate transporter like domains"/>
    <property type="match status" value="2"/>
</dbReference>
<organism evidence="9 10">
    <name type="scientific">Gilvimarinus gilvus</name>
    <dbReference type="NCBI Taxonomy" id="3058038"/>
    <lineage>
        <taxon>Bacteria</taxon>
        <taxon>Pseudomonadati</taxon>
        <taxon>Pseudomonadota</taxon>
        <taxon>Gammaproteobacteria</taxon>
        <taxon>Cellvibrionales</taxon>
        <taxon>Cellvibrionaceae</taxon>
        <taxon>Gilvimarinus</taxon>
    </lineage>
</organism>
<accession>A0ABU4S110</accession>
<keyword evidence="5" id="KW-0534">Nitrate assimilation</keyword>
<comment type="caution">
    <text evidence="9">The sequence shown here is derived from an EMBL/GenBank/DDBJ whole genome shotgun (WGS) entry which is preliminary data.</text>
</comment>
<dbReference type="PANTHER" id="PTHR23515">
    <property type="entry name" value="HIGH-AFFINITY NITRATE TRANSPORTER 2.3"/>
    <property type="match status" value="1"/>
</dbReference>
<dbReference type="InterPro" id="IPR044772">
    <property type="entry name" value="NO3_transporter"/>
</dbReference>
<dbReference type="SUPFAM" id="SSF103473">
    <property type="entry name" value="MFS general substrate transporter"/>
    <property type="match status" value="1"/>
</dbReference>
<keyword evidence="4 7" id="KW-1133">Transmembrane helix</keyword>
<dbReference type="EMBL" id="JAXAFO010000020">
    <property type="protein sequence ID" value="MDX6850191.1"/>
    <property type="molecule type" value="Genomic_DNA"/>
</dbReference>
<keyword evidence="3 7" id="KW-0812">Transmembrane</keyword>
<feature type="transmembrane region" description="Helical" evidence="7">
    <location>
        <begin position="328"/>
        <end position="347"/>
    </location>
</feature>
<protein>
    <submittedName>
        <fullName evidence="9">MFS transporter</fullName>
    </submittedName>
</protein>
<dbReference type="PROSITE" id="PS50850">
    <property type="entry name" value="MFS"/>
    <property type="match status" value="1"/>
</dbReference>
<feature type="transmembrane region" description="Helical" evidence="7">
    <location>
        <begin position="424"/>
        <end position="445"/>
    </location>
</feature>
<dbReference type="InterPro" id="IPR011701">
    <property type="entry name" value="MFS"/>
</dbReference>
<feature type="transmembrane region" description="Helical" evidence="7">
    <location>
        <begin position="56"/>
        <end position="76"/>
    </location>
</feature>
<evidence type="ECO:0000256" key="6">
    <source>
        <dbReference type="ARBA" id="ARBA00023136"/>
    </source>
</evidence>
<evidence type="ECO:0000256" key="5">
    <source>
        <dbReference type="ARBA" id="ARBA00023063"/>
    </source>
</evidence>
<dbReference type="Proteomes" id="UP001273505">
    <property type="component" value="Unassembled WGS sequence"/>
</dbReference>
<dbReference type="InterPro" id="IPR020846">
    <property type="entry name" value="MFS_dom"/>
</dbReference>
<feature type="transmembrane region" description="Helical" evidence="7">
    <location>
        <begin position="83"/>
        <end position="102"/>
    </location>
</feature>
<sequence length="491" mass="53741">MNSQNLNLLDITKANIRLLHLTWFAFFLTFVVWFSHAPLKPLIMEAFGMSIAQWKALLILNVALTIPARIVIGILVDKFGPRIVYSLLLAAGGLMCLAFASAQTYEQLALFRFLLGFVGAGFVIGIRLVGEWFPARNVGLAEGVYGGWGNFGSAAAAFTLPTIALMFGGEDGWRYAIGTTGLMAMAYSVVFYLRARNTPKGSTYFKPKKTGGLEVTSKRDFYFYLAMNLPMYIILAVLAWKLSPSGVGLLSQTMTYVMYGVLLLLCVYQFSQIYKVNKEMLAGAEVPEHDKYKFKQVAILDWAYFVTFGSELAVVSMLPAFFLETFEGMSLAAAGALGAAYAFMNLVARPGGGYISDKFGRRLSMSIFIIGLTIGYFTLSQVTGSWPIWMAVAAVMFCSFFVQAGEGAVFAMVPLVKRRMTGQIAGMAGAFGNVGAVTFLTIYSFVDAGTFFMLIGCAALLIFLIVQFLEEPAGHMHELNEDGTLTQIELT</sequence>
<comment type="similarity">
    <text evidence="2">Belongs to the major facilitator superfamily. Nitrate/nitrite porter (TC 2.A.1.8) family.</text>
</comment>
<evidence type="ECO:0000256" key="7">
    <source>
        <dbReference type="SAM" id="Phobius"/>
    </source>
</evidence>
<keyword evidence="6 7" id="KW-0472">Membrane</keyword>
<dbReference type="RefSeq" id="WP_302723718.1">
    <property type="nucleotide sequence ID" value="NZ_JAULRU010000692.1"/>
</dbReference>
<evidence type="ECO:0000313" key="10">
    <source>
        <dbReference type="Proteomes" id="UP001273505"/>
    </source>
</evidence>
<feature type="domain" description="Major facilitator superfamily (MFS) profile" evidence="8">
    <location>
        <begin position="15"/>
        <end position="474"/>
    </location>
</feature>
<dbReference type="InterPro" id="IPR036259">
    <property type="entry name" value="MFS_trans_sf"/>
</dbReference>
<evidence type="ECO:0000256" key="3">
    <source>
        <dbReference type="ARBA" id="ARBA00022692"/>
    </source>
</evidence>
<feature type="transmembrane region" description="Helical" evidence="7">
    <location>
        <begin position="386"/>
        <end position="412"/>
    </location>
</feature>
<evidence type="ECO:0000259" key="8">
    <source>
        <dbReference type="PROSITE" id="PS50850"/>
    </source>
</evidence>
<feature type="transmembrane region" description="Helical" evidence="7">
    <location>
        <begin position="108"/>
        <end position="130"/>
    </location>
</feature>
<keyword evidence="10" id="KW-1185">Reference proteome</keyword>
<evidence type="ECO:0000256" key="1">
    <source>
        <dbReference type="ARBA" id="ARBA00004141"/>
    </source>
</evidence>
<feature type="transmembrane region" description="Helical" evidence="7">
    <location>
        <begin position="451"/>
        <end position="469"/>
    </location>
</feature>
<proteinExistence type="inferred from homology"/>
<evidence type="ECO:0000256" key="4">
    <source>
        <dbReference type="ARBA" id="ARBA00022989"/>
    </source>
</evidence>
<feature type="transmembrane region" description="Helical" evidence="7">
    <location>
        <begin position="18"/>
        <end position="36"/>
    </location>
</feature>
<feature type="transmembrane region" description="Helical" evidence="7">
    <location>
        <begin position="151"/>
        <end position="169"/>
    </location>
</feature>
<feature type="transmembrane region" description="Helical" evidence="7">
    <location>
        <begin position="302"/>
        <end position="322"/>
    </location>
</feature>
<comment type="subcellular location">
    <subcellularLocation>
        <location evidence="1">Membrane</location>
        <topology evidence="1">Multi-pass membrane protein</topology>
    </subcellularLocation>
</comment>